<comment type="caution">
    <text evidence="1">The sequence shown here is derived from an EMBL/GenBank/DDBJ whole genome shotgun (WGS) entry which is preliminary data.</text>
</comment>
<dbReference type="STRING" id="1850517.A8708_30115"/>
<sequence>MGGRHAKPIGLHLAEGNPNNLTKQQIEDRQAAEVKLGKHELAKLKKPGFVSKDKAASKIWNDLVKEYKSAADQGVELLTSSDIGVLALYCKTFSEYEKLLVQYQRIENIVIDEHILDEYISRAEEVSEVNYKALRYLSQLASLEGVLKIETAINKKMDMLLKMQDRLFLNPLAKVKNVPKPAGKEKKESAMAQFMNRRAGGHGT</sequence>
<name>A0A198AJN9_9BACL</name>
<dbReference type="OrthoDB" id="6010489at2"/>
<protein>
    <submittedName>
        <fullName evidence="1">Terminase</fullName>
    </submittedName>
</protein>
<gene>
    <name evidence="1" type="ORF">A8708_30115</name>
</gene>
<evidence type="ECO:0000313" key="1">
    <source>
        <dbReference type="EMBL" id="OAS21148.1"/>
    </source>
</evidence>
<dbReference type="Proteomes" id="UP000078454">
    <property type="component" value="Unassembled WGS sequence"/>
</dbReference>
<keyword evidence="2" id="KW-1185">Reference proteome</keyword>
<organism evidence="1 2">
    <name type="scientific">Paenibacillus oryzisoli</name>
    <dbReference type="NCBI Taxonomy" id="1850517"/>
    <lineage>
        <taxon>Bacteria</taxon>
        <taxon>Bacillati</taxon>
        <taxon>Bacillota</taxon>
        <taxon>Bacilli</taxon>
        <taxon>Bacillales</taxon>
        <taxon>Paenibacillaceae</taxon>
        <taxon>Paenibacillus</taxon>
    </lineage>
</organism>
<reference evidence="1 2" key="1">
    <citation type="submission" date="2016-05" db="EMBL/GenBank/DDBJ databases">
        <title>Paenibacillus sp. 1ZS3-15 nov., isolated from the rhizosphere soil.</title>
        <authorList>
            <person name="Zhang X.X."/>
            <person name="Zhang J."/>
        </authorList>
    </citation>
    <scope>NUCLEOTIDE SEQUENCE [LARGE SCALE GENOMIC DNA]</scope>
    <source>
        <strain evidence="1 2">1ZS3-15</strain>
    </source>
</reference>
<dbReference type="RefSeq" id="WP_068662725.1">
    <property type="nucleotide sequence ID" value="NZ_LYPB01000049.1"/>
</dbReference>
<evidence type="ECO:0000313" key="2">
    <source>
        <dbReference type="Proteomes" id="UP000078454"/>
    </source>
</evidence>
<proteinExistence type="predicted"/>
<accession>A0A198AJN9</accession>
<dbReference type="AlphaFoldDB" id="A0A198AJN9"/>
<dbReference type="EMBL" id="LYPB01000049">
    <property type="protein sequence ID" value="OAS21148.1"/>
    <property type="molecule type" value="Genomic_DNA"/>
</dbReference>